<keyword evidence="1" id="KW-1133">Transmembrane helix</keyword>
<name>A0A645EA87_9ZZZZ</name>
<organism evidence="2">
    <name type="scientific">bioreactor metagenome</name>
    <dbReference type="NCBI Taxonomy" id="1076179"/>
    <lineage>
        <taxon>unclassified sequences</taxon>
        <taxon>metagenomes</taxon>
        <taxon>ecological metagenomes</taxon>
    </lineage>
</organism>
<reference evidence="2" key="1">
    <citation type="submission" date="2019-08" db="EMBL/GenBank/DDBJ databases">
        <authorList>
            <person name="Kucharzyk K."/>
            <person name="Murdoch R.W."/>
            <person name="Higgins S."/>
            <person name="Loffler F."/>
        </authorList>
    </citation>
    <scope>NUCLEOTIDE SEQUENCE</scope>
</reference>
<evidence type="ECO:0000313" key="2">
    <source>
        <dbReference type="EMBL" id="MPM98546.1"/>
    </source>
</evidence>
<proteinExistence type="predicted"/>
<gene>
    <name evidence="2" type="ORF">SDC9_145734</name>
</gene>
<comment type="caution">
    <text evidence="2">The sequence shown here is derived from an EMBL/GenBank/DDBJ whole genome shotgun (WGS) entry which is preliminary data.</text>
</comment>
<dbReference type="EMBL" id="VSSQ01044697">
    <property type="protein sequence ID" value="MPM98546.1"/>
    <property type="molecule type" value="Genomic_DNA"/>
</dbReference>
<accession>A0A645EA87</accession>
<dbReference type="AlphaFoldDB" id="A0A645EA87"/>
<keyword evidence="1" id="KW-0812">Transmembrane</keyword>
<feature type="transmembrane region" description="Helical" evidence="1">
    <location>
        <begin position="37"/>
        <end position="54"/>
    </location>
</feature>
<sequence length="55" mass="5875">MHVWGSMLGHLGDLSLTSVISDGLVVKHPQMLTLIELSYLGVTLLLGGVGAMYLH</sequence>
<keyword evidence="1" id="KW-0472">Membrane</keyword>
<protein>
    <submittedName>
        <fullName evidence="2">Uncharacterized protein</fullName>
    </submittedName>
</protein>
<evidence type="ECO:0000256" key="1">
    <source>
        <dbReference type="SAM" id="Phobius"/>
    </source>
</evidence>